<gene>
    <name evidence="3" type="ORF">MCOO_29030</name>
</gene>
<evidence type="ECO:0000313" key="3">
    <source>
        <dbReference type="EMBL" id="BBX46888.1"/>
    </source>
</evidence>
<sequence>MTMSGRETYSGTIRRMKAMNVLRSAGFALAAVAAVIGMSAPAFADPDTDFDNQIGHFGIYGPHDYNPYLAKIVCHRLGVGVDPDAAAAAHFLSNNLPRGTTQVQTYQFLGSAIAQYCPDLQGKLQNIPAR</sequence>
<dbReference type="AlphaFoldDB" id="A0A7I7KZG5"/>
<evidence type="ECO:0000313" key="4">
    <source>
        <dbReference type="Proteomes" id="UP000465866"/>
    </source>
</evidence>
<proteinExistence type="predicted"/>
<organism evidence="3 4">
    <name type="scientific">Mycobacterium cookii</name>
    <dbReference type="NCBI Taxonomy" id="1775"/>
    <lineage>
        <taxon>Bacteria</taxon>
        <taxon>Bacillati</taxon>
        <taxon>Actinomycetota</taxon>
        <taxon>Actinomycetes</taxon>
        <taxon>Mycobacteriales</taxon>
        <taxon>Mycobacteriaceae</taxon>
        <taxon>Mycobacterium</taxon>
    </lineage>
</organism>
<accession>A0A7I7KZG5</accession>
<dbReference type="KEGG" id="mcoo:MCOO_29030"/>
<dbReference type="InterPro" id="IPR007969">
    <property type="entry name" value="DUF732"/>
</dbReference>
<name>A0A7I7KZG5_9MYCO</name>
<dbReference type="Pfam" id="PF05305">
    <property type="entry name" value="DUF732"/>
    <property type="match status" value="1"/>
</dbReference>
<keyword evidence="1" id="KW-0732">Signal</keyword>
<feature type="chain" id="PRO_5029640602" description="DUF732 domain-containing protein" evidence="1">
    <location>
        <begin position="45"/>
        <end position="130"/>
    </location>
</feature>
<dbReference type="Proteomes" id="UP000465866">
    <property type="component" value="Chromosome"/>
</dbReference>
<feature type="domain" description="DUF732" evidence="2">
    <location>
        <begin position="47"/>
        <end position="119"/>
    </location>
</feature>
<feature type="signal peptide" evidence="1">
    <location>
        <begin position="1"/>
        <end position="44"/>
    </location>
</feature>
<evidence type="ECO:0000256" key="1">
    <source>
        <dbReference type="SAM" id="SignalP"/>
    </source>
</evidence>
<reference evidence="3 4" key="1">
    <citation type="journal article" date="2019" name="Emerg. Microbes Infect.">
        <title>Comprehensive subspecies identification of 175 nontuberculous mycobacteria species based on 7547 genomic profiles.</title>
        <authorList>
            <person name="Matsumoto Y."/>
            <person name="Kinjo T."/>
            <person name="Motooka D."/>
            <person name="Nabeya D."/>
            <person name="Jung N."/>
            <person name="Uechi K."/>
            <person name="Horii T."/>
            <person name="Iida T."/>
            <person name="Fujita J."/>
            <person name="Nakamura S."/>
        </authorList>
    </citation>
    <scope>NUCLEOTIDE SEQUENCE [LARGE SCALE GENOMIC DNA]</scope>
    <source>
        <strain evidence="3 4">JCM 12404</strain>
    </source>
</reference>
<evidence type="ECO:0000259" key="2">
    <source>
        <dbReference type="Pfam" id="PF05305"/>
    </source>
</evidence>
<protein>
    <recommendedName>
        <fullName evidence="2">DUF732 domain-containing protein</fullName>
    </recommendedName>
</protein>
<dbReference type="EMBL" id="AP022569">
    <property type="protein sequence ID" value="BBX46888.1"/>
    <property type="molecule type" value="Genomic_DNA"/>
</dbReference>
<keyword evidence="4" id="KW-1185">Reference proteome</keyword>